<dbReference type="EMBL" id="DRQG01000029">
    <property type="protein sequence ID" value="HGY54718.1"/>
    <property type="molecule type" value="Genomic_DNA"/>
</dbReference>
<feature type="chain" id="PRO_5030628831" evidence="2">
    <location>
        <begin position="22"/>
        <end position="658"/>
    </location>
</feature>
<proteinExistence type="predicted"/>
<sequence length="658" mass="72010">MSKYVSVLIFLCFVSAKLTQAQTDPVNWTKHLISDTLTGAKKNVVADVDLDGNKNMDIVVIANPEGSGPEDGTQENVLWFQNLGDEVFEQHTIDYRFAGARGLAVGDLTGDGKPDVIAGNKQADSALVWYRNDGNSNWTRIPLGGPAPNNYSIVLSDVNGDGRLDIVDGMGDDADSIGVGSGIIDDSLRWFENTSLTTDTAVFSVHLIARYSSPSGIAAADFNGDNSIDVAAMSWVNYYTLTPDTSEDVRWWSQQAGISWLQEQVLIKSYGGNDLQPADLDQNGTVDLVGAGYKTASLDWWSNNGSGVFSTAGTIVSNFQYTRNVQVADIDGDGDPDIAAAADNLNTISWFENDGAQNFTRHDVTTTFTYAYHVTAYDLNGDGDMDLIGTAQNAGELSWWENDLAEEQTAAAGDPDTLYFDQNRVRIDYQNGFSGGTTSVFFNHGVVSNQSDIDSNLDHVTQNGYYTIVCRASAYDAVIVFEYGNISEWQGTAADESALRICYWNESAGLWQIAGSTVQTVDTVRKRITVYGLQSELVKFSRFTIGEAAPVSALAGSEWENSFPVRPLMIHPNYPNPFNGSTQIRLSVRNSDAPVSVRIYDLRGRLVKQLFRGAVPTGKLNLIWNALDDKQRAVSSGMYVVVLLQNNRFVNRRILLIK</sequence>
<dbReference type="InterPro" id="IPR026444">
    <property type="entry name" value="Secre_tail"/>
</dbReference>
<keyword evidence="1 2" id="KW-0732">Signal</keyword>
<dbReference type="NCBIfam" id="TIGR04183">
    <property type="entry name" value="Por_Secre_tail"/>
    <property type="match status" value="1"/>
</dbReference>
<dbReference type="Gene3D" id="2.130.10.130">
    <property type="entry name" value="Integrin alpha, N-terminal"/>
    <property type="match status" value="2"/>
</dbReference>
<name>A0A7V4TZ94_CALAY</name>
<dbReference type="InterPro" id="IPR013517">
    <property type="entry name" value="FG-GAP"/>
</dbReference>
<evidence type="ECO:0000256" key="1">
    <source>
        <dbReference type="ARBA" id="ARBA00022729"/>
    </source>
</evidence>
<dbReference type="PANTHER" id="PTHR44103">
    <property type="entry name" value="PROPROTEIN CONVERTASE P"/>
    <property type="match status" value="1"/>
</dbReference>
<accession>A0A7V4TZ94</accession>
<dbReference type="Pfam" id="PF13517">
    <property type="entry name" value="FG-GAP_3"/>
    <property type="match status" value="2"/>
</dbReference>
<dbReference type="Proteomes" id="UP000885779">
    <property type="component" value="Unassembled WGS sequence"/>
</dbReference>
<dbReference type="SUPFAM" id="SSF69318">
    <property type="entry name" value="Integrin alpha N-terminal domain"/>
    <property type="match status" value="2"/>
</dbReference>
<reference evidence="3" key="1">
    <citation type="journal article" date="2020" name="mSystems">
        <title>Genome- and Community-Level Interaction Insights into Carbon Utilization and Element Cycling Functions of Hydrothermarchaeota in Hydrothermal Sediment.</title>
        <authorList>
            <person name="Zhou Z."/>
            <person name="Liu Y."/>
            <person name="Xu W."/>
            <person name="Pan J."/>
            <person name="Luo Z.H."/>
            <person name="Li M."/>
        </authorList>
    </citation>
    <scope>NUCLEOTIDE SEQUENCE [LARGE SCALE GENOMIC DNA]</scope>
    <source>
        <strain evidence="3">HyVt-577</strain>
    </source>
</reference>
<dbReference type="AlphaFoldDB" id="A0A7V4TZ94"/>
<protein>
    <submittedName>
        <fullName evidence="3">T9SS type A sorting domain-containing protein</fullName>
    </submittedName>
</protein>
<gene>
    <name evidence="3" type="ORF">ENK44_03360</name>
</gene>
<dbReference type="PANTHER" id="PTHR44103:SF1">
    <property type="entry name" value="PROPROTEIN CONVERTASE P"/>
    <property type="match status" value="1"/>
</dbReference>
<comment type="caution">
    <text evidence="3">The sequence shown here is derived from an EMBL/GenBank/DDBJ whole genome shotgun (WGS) entry which is preliminary data.</text>
</comment>
<organism evidence="3">
    <name type="scientific">Caldithrix abyssi</name>
    <dbReference type="NCBI Taxonomy" id="187145"/>
    <lineage>
        <taxon>Bacteria</taxon>
        <taxon>Pseudomonadati</taxon>
        <taxon>Calditrichota</taxon>
        <taxon>Calditrichia</taxon>
        <taxon>Calditrichales</taxon>
        <taxon>Calditrichaceae</taxon>
        <taxon>Caldithrix</taxon>
    </lineage>
</organism>
<evidence type="ECO:0000313" key="3">
    <source>
        <dbReference type="EMBL" id="HGY54718.1"/>
    </source>
</evidence>
<dbReference type="InterPro" id="IPR028994">
    <property type="entry name" value="Integrin_alpha_N"/>
</dbReference>
<feature type="signal peptide" evidence="2">
    <location>
        <begin position="1"/>
        <end position="21"/>
    </location>
</feature>
<evidence type="ECO:0000256" key="2">
    <source>
        <dbReference type="SAM" id="SignalP"/>
    </source>
</evidence>
<dbReference type="Gene3D" id="2.60.40.4070">
    <property type="match status" value="1"/>
</dbReference>